<keyword evidence="1" id="KW-0472">Membrane</keyword>
<dbReference type="Proteomes" id="UP000005953">
    <property type="component" value="Unassembled WGS sequence"/>
</dbReference>
<organism evidence="2 3">
    <name type="scientific">Reinekea blandensis MED297</name>
    <dbReference type="NCBI Taxonomy" id="314283"/>
    <lineage>
        <taxon>Bacteria</taxon>
        <taxon>Pseudomonadati</taxon>
        <taxon>Pseudomonadota</taxon>
        <taxon>Gammaproteobacteria</taxon>
        <taxon>Oceanospirillales</taxon>
        <taxon>Saccharospirillaceae</taxon>
        <taxon>Reinekea</taxon>
    </lineage>
</organism>
<proteinExistence type="predicted"/>
<comment type="caution">
    <text evidence="2">The sequence shown here is derived from an EMBL/GenBank/DDBJ whole genome shotgun (WGS) entry which is preliminary data.</text>
</comment>
<dbReference type="Pfam" id="PF04018">
    <property type="entry name" value="VCA0040-like"/>
    <property type="match status" value="1"/>
</dbReference>
<evidence type="ECO:0000256" key="1">
    <source>
        <dbReference type="SAM" id="Phobius"/>
    </source>
</evidence>
<feature type="transmembrane region" description="Helical" evidence="1">
    <location>
        <begin position="208"/>
        <end position="230"/>
    </location>
</feature>
<feature type="transmembrane region" description="Helical" evidence="1">
    <location>
        <begin position="183"/>
        <end position="201"/>
    </location>
</feature>
<dbReference type="EMBL" id="AAOE01000005">
    <property type="protein sequence ID" value="EAR10249.1"/>
    <property type="molecule type" value="Genomic_DNA"/>
</dbReference>
<dbReference type="AlphaFoldDB" id="A4BCI3"/>
<dbReference type="PANTHER" id="PTHR37308">
    <property type="entry name" value="INTEGRAL MEMBRANE PROTEIN"/>
    <property type="match status" value="1"/>
</dbReference>
<keyword evidence="1" id="KW-0812">Transmembrane</keyword>
<gene>
    <name evidence="2" type="ORF">MED297_13537</name>
</gene>
<sequence length="275" mass="29637">MGAADAVPGVSGGTMALITGIYERFIAALAAFRPSLVQQLWRGEFRNVWQSIDGTFLLCVGSGILISLFSMLNLMHWLLTVCPPAVWAFFMGVILASLFFLVRNRDWSGADLLLLLVGLIIALLLITASGTEVTATPLTLFLGGALAISAMLLPGISGSFMLLLLGLYPVIVEAVHARELVTILWVALGCAAGILTVSRILQWALSRWHNAVISCMLGFVMGALVKVWPWQTDEGWYLPAEYASVTTESAWLGLSVLTFFVGIVVVSILHARSGK</sequence>
<protein>
    <submittedName>
        <fullName evidence="2">Predicted membrane protein</fullName>
    </submittedName>
</protein>
<feature type="transmembrane region" description="Helical" evidence="1">
    <location>
        <begin position="56"/>
        <end position="79"/>
    </location>
</feature>
<feature type="transmembrane region" description="Helical" evidence="1">
    <location>
        <begin position="109"/>
        <end position="128"/>
    </location>
</feature>
<dbReference type="HOGENOM" id="CLU_055621_0_0_6"/>
<reference evidence="2 3" key="1">
    <citation type="submission" date="2006-02" db="EMBL/GenBank/DDBJ databases">
        <authorList>
            <person name="Pinhassi J."/>
            <person name="Pedros-Alio C."/>
            <person name="Ferriera S."/>
            <person name="Johnson J."/>
            <person name="Kravitz S."/>
            <person name="Halpern A."/>
            <person name="Remington K."/>
            <person name="Beeson K."/>
            <person name="Tran B."/>
            <person name="Rogers Y.-H."/>
            <person name="Friedman R."/>
            <person name="Venter J.C."/>
        </authorList>
    </citation>
    <scope>NUCLEOTIDE SEQUENCE [LARGE SCALE GENOMIC DNA]</scope>
    <source>
        <strain evidence="2 3">MED297</strain>
    </source>
</reference>
<keyword evidence="1" id="KW-1133">Transmembrane helix</keyword>
<dbReference type="InterPro" id="IPR007163">
    <property type="entry name" value="VCA0040-like"/>
</dbReference>
<evidence type="ECO:0000313" key="3">
    <source>
        <dbReference type="Proteomes" id="UP000005953"/>
    </source>
</evidence>
<feature type="transmembrane region" description="Helical" evidence="1">
    <location>
        <begin position="250"/>
        <end position="271"/>
    </location>
</feature>
<evidence type="ECO:0000313" key="2">
    <source>
        <dbReference type="EMBL" id="EAR10249.1"/>
    </source>
</evidence>
<accession>A4BCI3</accession>
<dbReference type="STRING" id="314283.MED297_13537"/>
<feature type="transmembrane region" description="Helical" evidence="1">
    <location>
        <begin position="85"/>
        <end position="102"/>
    </location>
</feature>
<keyword evidence="3" id="KW-1185">Reference proteome</keyword>
<name>A4BCI3_9GAMM</name>
<dbReference type="PANTHER" id="PTHR37308:SF1">
    <property type="entry name" value="POLYPRENYL-PHOSPHATE TRANSPORTER"/>
    <property type="match status" value="1"/>
</dbReference>